<evidence type="ECO:0000259" key="2">
    <source>
        <dbReference type="Pfam" id="PF01266"/>
    </source>
</evidence>
<dbReference type="PANTHER" id="PTHR13847:SF129">
    <property type="entry name" value="FAD DEPENDENT OXIDOREDUCTASE"/>
    <property type="match status" value="1"/>
</dbReference>
<dbReference type="Pfam" id="PF01266">
    <property type="entry name" value="DAO"/>
    <property type="match status" value="1"/>
</dbReference>
<evidence type="ECO:0000313" key="4">
    <source>
        <dbReference type="Proteomes" id="UP000799536"/>
    </source>
</evidence>
<dbReference type="Gene3D" id="3.50.50.60">
    <property type="entry name" value="FAD/NAD(P)-binding domain"/>
    <property type="match status" value="1"/>
</dbReference>
<feature type="region of interest" description="Disordered" evidence="1">
    <location>
        <begin position="217"/>
        <end position="238"/>
    </location>
</feature>
<organism evidence="3 4">
    <name type="scientific">Delitschia confertaspora ATCC 74209</name>
    <dbReference type="NCBI Taxonomy" id="1513339"/>
    <lineage>
        <taxon>Eukaryota</taxon>
        <taxon>Fungi</taxon>
        <taxon>Dikarya</taxon>
        <taxon>Ascomycota</taxon>
        <taxon>Pezizomycotina</taxon>
        <taxon>Dothideomycetes</taxon>
        <taxon>Pleosporomycetidae</taxon>
        <taxon>Pleosporales</taxon>
        <taxon>Delitschiaceae</taxon>
        <taxon>Delitschia</taxon>
    </lineage>
</organism>
<dbReference type="Gene3D" id="3.30.9.10">
    <property type="entry name" value="D-Amino Acid Oxidase, subunit A, domain 2"/>
    <property type="match status" value="1"/>
</dbReference>
<evidence type="ECO:0000256" key="1">
    <source>
        <dbReference type="SAM" id="MobiDB-lite"/>
    </source>
</evidence>
<dbReference type="InterPro" id="IPR006076">
    <property type="entry name" value="FAD-dep_OxRdtase"/>
</dbReference>
<comment type="caution">
    <text evidence="3">The sequence shown here is derived from an EMBL/GenBank/DDBJ whole genome shotgun (WGS) entry which is preliminary data.</text>
</comment>
<dbReference type="SUPFAM" id="SSF51905">
    <property type="entry name" value="FAD/NAD(P)-binding domain"/>
    <property type="match status" value="1"/>
</dbReference>
<proteinExistence type="predicted"/>
<dbReference type="PANTHER" id="PTHR13847">
    <property type="entry name" value="SARCOSINE DEHYDROGENASE-RELATED"/>
    <property type="match status" value="1"/>
</dbReference>
<keyword evidence="4" id="KW-1185">Reference proteome</keyword>
<dbReference type="InterPro" id="IPR036188">
    <property type="entry name" value="FAD/NAD-bd_sf"/>
</dbReference>
<gene>
    <name evidence="3" type="ORF">GQ43DRAFT_459501</name>
</gene>
<dbReference type="AlphaFoldDB" id="A0A9P4MWM9"/>
<dbReference type="EMBL" id="ML993847">
    <property type="protein sequence ID" value="KAF2205941.1"/>
    <property type="molecule type" value="Genomic_DNA"/>
</dbReference>
<accession>A0A9P4MWM9</accession>
<name>A0A9P4MWM9_9PLEO</name>
<feature type="domain" description="FAD dependent oxidoreductase" evidence="2">
    <location>
        <begin position="40"/>
        <end position="423"/>
    </location>
</feature>
<dbReference type="Proteomes" id="UP000799536">
    <property type="component" value="Unassembled WGS sequence"/>
</dbReference>
<reference evidence="3" key="1">
    <citation type="journal article" date="2020" name="Stud. Mycol.">
        <title>101 Dothideomycetes genomes: a test case for predicting lifestyles and emergence of pathogens.</title>
        <authorList>
            <person name="Haridas S."/>
            <person name="Albert R."/>
            <person name="Binder M."/>
            <person name="Bloem J."/>
            <person name="Labutti K."/>
            <person name="Salamov A."/>
            <person name="Andreopoulos B."/>
            <person name="Baker S."/>
            <person name="Barry K."/>
            <person name="Bills G."/>
            <person name="Bluhm B."/>
            <person name="Cannon C."/>
            <person name="Castanera R."/>
            <person name="Culley D."/>
            <person name="Daum C."/>
            <person name="Ezra D."/>
            <person name="Gonzalez J."/>
            <person name="Henrissat B."/>
            <person name="Kuo A."/>
            <person name="Liang C."/>
            <person name="Lipzen A."/>
            <person name="Lutzoni F."/>
            <person name="Magnuson J."/>
            <person name="Mondo S."/>
            <person name="Nolan M."/>
            <person name="Ohm R."/>
            <person name="Pangilinan J."/>
            <person name="Park H.-J."/>
            <person name="Ramirez L."/>
            <person name="Alfaro M."/>
            <person name="Sun H."/>
            <person name="Tritt A."/>
            <person name="Yoshinaga Y."/>
            <person name="Zwiers L.-H."/>
            <person name="Turgeon B."/>
            <person name="Goodwin S."/>
            <person name="Spatafora J."/>
            <person name="Crous P."/>
            <person name="Grigoriev I."/>
        </authorList>
    </citation>
    <scope>NUCLEOTIDE SEQUENCE</scope>
    <source>
        <strain evidence="3">ATCC 74209</strain>
    </source>
</reference>
<sequence length="489" mass="52698">MKHERATLPTPISSASFWHSEPSQFLLGHRTTSELPSSADIVIVGSGITGASIARFLVEDGRANCESIVMLEAREACWGATGRNGGHCQPLLFDRTADVAAFELKNVEAVRTYIEENNVPCEWRTVDGCRSFWTEELMAQAEQDVAILKENAPEIAERVTVIRDRAEMDKCRIGSGCVGATITKDAGSLWPYKLVTFILESLIKSNQLNLQTTTPVTQIRTSSSEESKTKPQYTLETPRGTITTPTLILATNGYTSHLLPSFADLIVPVRGEMSALIPPKNSTILPHSHGMVGALNQPANNDDYLVQRPFHSVPNPSGHLMFGGGRGAGKLPSVGISDDGVVDEDAAAYLRKALLKLLAMDGETEALEELKAAAEWTGIMGYSRDNNPWVGPVPGQKGVWLCGGYTGHGMPNGTLCGKAVAKMVLAEADGEDVAVTQRRMVEEGGIPKTYLITKERIDAARVLPTVAVQDREGVIGSTTQARHAHGVSV</sequence>
<dbReference type="GO" id="GO:0005737">
    <property type="term" value="C:cytoplasm"/>
    <property type="evidence" value="ECO:0007669"/>
    <property type="project" value="TreeGrafter"/>
</dbReference>
<protein>
    <submittedName>
        <fullName evidence="3">FAD dependent oxidoreductase</fullName>
    </submittedName>
</protein>
<evidence type="ECO:0000313" key="3">
    <source>
        <dbReference type="EMBL" id="KAF2205941.1"/>
    </source>
</evidence>
<dbReference type="OrthoDB" id="429143at2759"/>